<comment type="caution">
    <text evidence="3">The sequence shown here is derived from an EMBL/GenBank/DDBJ whole genome shotgun (WGS) entry which is preliminary data.</text>
</comment>
<evidence type="ECO:0000256" key="1">
    <source>
        <dbReference type="SAM" id="SignalP"/>
    </source>
</evidence>
<dbReference type="InterPro" id="IPR035986">
    <property type="entry name" value="PKD_dom_sf"/>
</dbReference>
<keyword evidence="4" id="KW-1185">Reference proteome</keyword>
<dbReference type="AlphaFoldDB" id="A3HUP0"/>
<dbReference type="EMBL" id="AAXU02000001">
    <property type="protein sequence ID" value="EAZ81862.1"/>
    <property type="molecule type" value="Genomic_DNA"/>
</dbReference>
<dbReference type="STRING" id="388413.ALPR1_01435"/>
<dbReference type="SUPFAM" id="SSF49299">
    <property type="entry name" value="PKD domain"/>
    <property type="match status" value="1"/>
</dbReference>
<gene>
    <name evidence="3" type="ORF">ALPR1_01435</name>
</gene>
<dbReference type="Proteomes" id="UP000003919">
    <property type="component" value="Unassembled WGS sequence"/>
</dbReference>
<dbReference type="HOGENOM" id="CLU_2021833_0_0_10"/>
<feature type="signal peptide" evidence="1">
    <location>
        <begin position="1"/>
        <end position="23"/>
    </location>
</feature>
<dbReference type="Gene3D" id="2.60.40.10">
    <property type="entry name" value="Immunoglobulins"/>
    <property type="match status" value="1"/>
</dbReference>
<protein>
    <recommendedName>
        <fullName evidence="2">PKD domain-containing protein</fullName>
    </recommendedName>
</protein>
<evidence type="ECO:0000313" key="4">
    <source>
        <dbReference type="Proteomes" id="UP000003919"/>
    </source>
</evidence>
<dbReference type="RefSeq" id="WP_008197893.1">
    <property type="nucleotide sequence ID" value="NZ_CM001023.1"/>
</dbReference>
<keyword evidence="1" id="KW-0732">Signal</keyword>
<dbReference type="Pfam" id="PF18911">
    <property type="entry name" value="PKD_4"/>
    <property type="match status" value="1"/>
</dbReference>
<accession>A3HUP0</accession>
<feature type="domain" description="PKD" evidence="2">
    <location>
        <begin position="69"/>
        <end position="99"/>
    </location>
</feature>
<reference evidence="3 4" key="1">
    <citation type="journal article" date="2011" name="J. Bacteriol.">
        <title>Complete genome sequence of Algoriphagus sp. PR1, bacterial prey of a colony-forming choanoflagellate.</title>
        <authorList>
            <person name="Alegado R.A."/>
            <person name="Ferriera S."/>
            <person name="Nusbaum C."/>
            <person name="Young S.K."/>
            <person name="Zeng Q."/>
            <person name="Imamovic A."/>
            <person name="Fairclough S.R."/>
            <person name="King N."/>
        </authorList>
    </citation>
    <scope>NUCLEOTIDE SEQUENCE [LARGE SCALE GENOMIC DNA]</scope>
    <source>
        <strain evidence="3 4">PR1</strain>
    </source>
</reference>
<evidence type="ECO:0000313" key="3">
    <source>
        <dbReference type="EMBL" id="EAZ81862.1"/>
    </source>
</evidence>
<dbReference type="OrthoDB" id="9805017at2"/>
<name>A3HUP0_9BACT</name>
<dbReference type="PROSITE" id="PS51257">
    <property type="entry name" value="PROKAR_LIPOPROTEIN"/>
    <property type="match status" value="1"/>
</dbReference>
<dbReference type="InterPro" id="IPR000601">
    <property type="entry name" value="PKD_dom"/>
</dbReference>
<dbReference type="CDD" id="cd00146">
    <property type="entry name" value="PKD"/>
    <property type="match status" value="1"/>
</dbReference>
<feature type="chain" id="PRO_5002652754" description="PKD domain-containing protein" evidence="1">
    <location>
        <begin position="24"/>
        <end position="122"/>
    </location>
</feature>
<sequence>MKKLFLSTILSIFFLGFSTSCSEEDKDNFECAVESGKVDLYHDVDSSDPKTINLELRYVGNHTVLDILWDYGDGTSETVSGKETSHTYADAGNYKVTATFIIQEDSNNFCEFELDENVTAAE</sequence>
<dbReference type="InterPro" id="IPR013783">
    <property type="entry name" value="Ig-like_fold"/>
</dbReference>
<organism evidence="3 4">
    <name type="scientific">Algoriphagus machipongonensis</name>
    <dbReference type="NCBI Taxonomy" id="388413"/>
    <lineage>
        <taxon>Bacteria</taxon>
        <taxon>Pseudomonadati</taxon>
        <taxon>Bacteroidota</taxon>
        <taxon>Cytophagia</taxon>
        <taxon>Cytophagales</taxon>
        <taxon>Cyclobacteriaceae</taxon>
        <taxon>Algoriphagus</taxon>
    </lineage>
</organism>
<dbReference type="PROSITE" id="PS50093">
    <property type="entry name" value="PKD"/>
    <property type="match status" value="1"/>
</dbReference>
<proteinExistence type="predicted"/>
<evidence type="ECO:0000259" key="2">
    <source>
        <dbReference type="PROSITE" id="PS50093"/>
    </source>
</evidence>